<dbReference type="InterPro" id="IPR037951">
    <property type="entry name" value="MopB_CT_YdeP"/>
</dbReference>
<dbReference type="PIRSF" id="PIRSF000144">
    <property type="entry name" value="CbbBc"/>
    <property type="match status" value="1"/>
</dbReference>
<dbReference type="CDD" id="cd02787">
    <property type="entry name" value="MopB_CT_ydeP"/>
    <property type="match status" value="1"/>
</dbReference>
<evidence type="ECO:0000259" key="10">
    <source>
        <dbReference type="Pfam" id="PF00384"/>
    </source>
</evidence>
<dbReference type="Proteomes" id="UP001525968">
    <property type="component" value="Unassembled WGS sequence"/>
</dbReference>
<keyword evidence="5" id="KW-0500">Molybdenum</keyword>
<comment type="caution">
    <text evidence="12">The sequence shown here is derived from an EMBL/GenBank/DDBJ whole genome shotgun (WGS) entry which is preliminary data.</text>
</comment>
<dbReference type="CDD" id="cd02767">
    <property type="entry name" value="MopB_ydeP"/>
    <property type="match status" value="1"/>
</dbReference>
<evidence type="ECO:0000256" key="4">
    <source>
        <dbReference type="ARBA" id="ARBA00022485"/>
    </source>
</evidence>
<dbReference type="Gene3D" id="3.40.228.10">
    <property type="entry name" value="Dimethylsulfoxide Reductase, domain 2"/>
    <property type="match status" value="1"/>
</dbReference>
<evidence type="ECO:0000259" key="11">
    <source>
        <dbReference type="Pfam" id="PF01568"/>
    </source>
</evidence>
<evidence type="ECO:0000256" key="2">
    <source>
        <dbReference type="ARBA" id="ARBA00001966"/>
    </source>
</evidence>
<keyword evidence="8" id="KW-0408">Iron</keyword>
<comment type="similarity">
    <text evidence="3">Belongs to the prokaryotic molybdopterin-containing oxidoreductase family.</text>
</comment>
<dbReference type="Gene3D" id="3.40.50.740">
    <property type="match status" value="1"/>
</dbReference>
<keyword evidence="9" id="KW-0411">Iron-sulfur</keyword>
<dbReference type="EMBL" id="JAODYH010000005">
    <property type="protein sequence ID" value="MCT9811546.1"/>
    <property type="molecule type" value="Genomic_DNA"/>
</dbReference>
<dbReference type="InterPro" id="IPR041953">
    <property type="entry name" value="YdeP_MopB"/>
</dbReference>
<dbReference type="InterPro" id="IPR006656">
    <property type="entry name" value="Mopterin_OxRdtase"/>
</dbReference>
<evidence type="ECO:0000256" key="5">
    <source>
        <dbReference type="ARBA" id="ARBA00022505"/>
    </source>
</evidence>
<dbReference type="SUPFAM" id="SSF50692">
    <property type="entry name" value="ADC-like"/>
    <property type="match status" value="1"/>
</dbReference>
<protein>
    <submittedName>
        <fullName evidence="12">FdhF/YdeP family oxidoreductase</fullName>
    </submittedName>
</protein>
<dbReference type="Pfam" id="PF00384">
    <property type="entry name" value="Molybdopterin"/>
    <property type="match status" value="1"/>
</dbReference>
<feature type="domain" description="Molybdopterin dinucleotide-binding" evidence="11">
    <location>
        <begin position="644"/>
        <end position="747"/>
    </location>
</feature>
<evidence type="ECO:0000313" key="13">
    <source>
        <dbReference type="Proteomes" id="UP001525968"/>
    </source>
</evidence>
<accession>A0ABT2PNU7</accession>
<keyword evidence="7" id="KW-0560">Oxidoreductase</keyword>
<dbReference type="SUPFAM" id="SSF53706">
    <property type="entry name" value="Formate dehydrogenase/DMSO reductase, domains 1-3"/>
    <property type="match status" value="1"/>
</dbReference>
<reference evidence="12 13" key="1">
    <citation type="submission" date="2022-09" db="EMBL/GenBank/DDBJ databases">
        <title>Draft genome of isolate Be4.</title>
        <authorList>
            <person name="Sanchez-Castro I."/>
            <person name="Martinez-Rodriguez P."/>
            <person name="Descostes M."/>
            <person name="Merroun M."/>
        </authorList>
    </citation>
    <scope>NUCLEOTIDE SEQUENCE [LARGE SCALE GENOMIC DNA]</scope>
    <source>
        <strain evidence="12 13">Be4</strain>
    </source>
</reference>
<dbReference type="PANTHER" id="PTHR43105">
    <property type="entry name" value="RESPIRATORY NITRATE REDUCTASE"/>
    <property type="match status" value="1"/>
</dbReference>
<evidence type="ECO:0000256" key="3">
    <source>
        <dbReference type="ARBA" id="ARBA00010312"/>
    </source>
</evidence>
<evidence type="ECO:0000256" key="1">
    <source>
        <dbReference type="ARBA" id="ARBA00001942"/>
    </source>
</evidence>
<keyword evidence="4" id="KW-0004">4Fe-4S</keyword>
<comment type="cofactor">
    <cofactor evidence="1">
        <name>Mo-bis(molybdopterin guanine dinucleotide)</name>
        <dbReference type="ChEBI" id="CHEBI:60539"/>
    </cofactor>
</comment>
<dbReference type="InterPro" id="IPR006657">
    <property type="entry name" value="MoPterin_dinucl-bd_dom"/>
</dbReference>
<dbReference type="PANTHER" id="PTHR43105:SF4">
    <property type="entry name" value="PROTEIN YDEP"/>
    <property type="match status" value="1"/>
</dbReference>
<dbReference type="RefSeq" id="WP_261500788.1">
    <property type="nucleotide sequence ID" value="NZ_JAODYH010000005.1"/>
</dbReference>
<evidence type="ECO:0000256" key="8">
    <source>
        <dbReference type="ARBA" id="ARBA00023004"/>
    </source>
</evidence>
<gene>
    <name evidence="12" type="ORF">N0K08_12925</name>
</gene>
<dbReference type="InterPro" id="IPR009010">
    <property type="entry name" value="Asp_de-COase-like_dom_sf"/>
</dbReference>
<sequence>MSEQKIEFYEGPAGGWGALRSVKNTLLKHDIAIKGAKTLLSANQPDGFDCPGCAWPDRNHASSFEFCENGVKAVAAEATARRAGPDFFARHTVAEMMAQSDFWLEDQGRLTQPMRYDATSDRYLPVEWTEAFALIAQHLNALPDPNQAIFYTSGRASNEAAFLYQLFVREYGTNNFPDCSNMCHEPSGSGMRPQIGVGKGTVTLEDFEQADAIFIFGQNPGTNHPRMLGELRAAHKRGARIVSFNPLRERGLERFQDPQSKLEMATLGATPISTHYFQVLPGGDLAAVKGMMKHVLEQESALGGILDHAFIAEHTSGFEAMAADLRAESWEVLALESGLDEAQMRSAGDVYIGAKSSIVCWGMGITQHTHAVATVQMLVNLLLLRGNLGRPGAGACPVRGHSNVQGDRSMGIWEKPPAALLDRLQQVFGFAPPRADGVDTVEAIRLMLDGRGRVFFALGGNFAAATPDTDATWRALRQCDLTVHVTTKLNRSHLVHGRDALILPCLGRTEIDLQAAGPQSVTVEDSMSMVHLSAGINPPASAQLLSEPAIVARLAAATLGDSRTDWLWLIEDYARIRDLIAQVFDDFQDFNARVATPGGFRLYNPASERIWATASGKASFQTHPVPRDTPMHRARASAPEQIVFSLMTTRSHDQYNTTVYGMDDRYRGVFGQRRVVFIHAEDIRALGMQDGDWVDLRTVWDDGQERRAERFRLVAYDIPRGNIAAYYPETNPLVPLSAIAIGAGTPTSKAVPVVIQPHAG</sequence>
<keyword evidence="13" id="KW-1185">Reference proteome</keyword>
<dbReference type="Gene3D" id="2.40.40.20">
    <property type="match status" value="1"/>
</dbReference>
<dbReference type="Pfam" id="PF01568">
    <property type="entry name" value="Molydop_binding"/>
    <property type="match status" value="1"/>
</dbReference>
<evidence type="ECO:0000313" key="12">
    <source>
        <dbReference type="EMBL" id="MCT9811546.1"/>
    </source>
</evidence>
<feature type="domain" description="Molybdopterin oxidoreductase" evidence="10">
    <location>
        <begin position="109"/>
        <end position="486"/>
    </location>
</feature>
<comment type="cofactor">
    <cofactor evidence="2">
        <name>[4Fe-4S] cluster</name>
        <dbReference type="ChEBI" id="CHEBI:49883"/>
    </cofactor>
</comment>
<evidence type="ECO:0000256" key="6">
    <source>
        <dbReference type="ARBA" id="ARBA00022723"/>
    </source>
</evidence>
<dbReference type="NCBIfam" id="TIGR01701">
    <property type="entry name" value="Fdhalpha-like"/>
    <property type="match status" value="1"/>
</dbReference>
<dbReference type="InterPro" id="IPR050123">
    <property type="entry name" value="Prok_molybdopt-oxidoreductase"/>
</dbReference>
<evidence type="ECO:0000256" key="7">
    <source>
        <dbReference type="ARBA" id="ARBA00023002"/>
    </source>
</evidence>
<organism evidence="12 13">
    <name type="scientific">Acidovorax bellezanensis</name>
    <dbReference type="NCBI Taxonomy" id="2976702"/>
    <lineage>
        <taxon>Bacteria</taxon>
        <taxon>Pseudomonadati</taxon>
        <taxon>Pseudomonadota</taxon>
        <taxon>Betaproteobacteria</taxon>
        <taxon>Burkholderiales</taxon>
        <taxon>Comamonadaceae</taxon>
        <taxon>Acidovorax</taxon>
    </lineage>
</organism>
<name>A0ABT2PNU7_9BURK</name>
<keyword evidence="6" id="KW-0479">Metal-binding</keyword>
<dbReference type="InterPro" id="IPR010046">
    <property type="entry name" value="Mopterin_OxRdtse_a_bac"/>
</dbReference>
<evidence type="ECO:0000256" key="9">
    <source>
        <dbReference type="ARBA" id="ARBA00023014"/>
    </source>
</evidence>
<proteinExistence type="inferred from homology"/>